<proteinExistence type="predicted"/>
<gene>
    <name evidence="2" type="ORF">TARUN_5982</name>
</gene>
<feature type="region of interest" description="Disordered" evidence="1">
    <location>
        <begin position="33"/>
        <end position="56"/>
    </location>
</feature>
<reference evidence="2 3" key="1">
    <citation type="journal article" date="2018" name="PLoS Pathog.">
        <title>Evolution of structural diversity of trichothecenes, a family of toxins produced by plant pathogenic and entomopathogenic fungi.</title>
        <authorList>
            <person name="Proctor R.H."/>
            <person name="McCormick S.P."/>
            <person name="Kim H.S."/>
            <person name="Cardoza R.E."/>
            <person name="Stanley A.M."/>
            <person name="Lindo L."/>
            <person name="Kelly A."/>
            <person name="Brown D.W."/>
            <person name="Lee T."/>
            <person name="Vaughan M.M."/>
            <person name="Alexander N.J."/>
            <person name="Busman M."/>
            <person name="Gutierrez S."/>
        </authorList>
    </citation>
    <scope>NUCLEOTIDE SEQUENCE [LARGE SCALE GENOMIC DNA]</scope>
    <source>
        <strain evidence="2 3">IBT 40837</strain>
    </source>
</reference>
<feature type="region of interest" description="Disordered" evidence="1">
    <location>
        <begin position="93"/>
        <end position="118"/>
    </location>
</feature>
<keyword evidence="3" id="KW-1185">Reference proteome</keyword>
<accession>A0A395NJR9</accession>
<feature type="compositionally biased region" description="Polar residues" evidence="1">
    <location>
        <begin position="93"/>
        <end position="114"/>
    </location>
</feature>
<name>A0A395NJR9_TRIAR</name>
<dbReference type="EMBL" id="PXOA01000365">
    <property type="protein sequence ID" value="RFU76279.1"/>
    <property type="molecule type" value="Genomic_DNA"/>
</dbReference>
<organism evidence="2 3">
    <name type="scientific">Trichoderma arundinaceum</name>
    <dbReference type="NCBI Taxonomy" id="490622"/>
    <lineage>
        <taxon>Eukaryota</taxon>
        <taxon>Fungi</taxon>
        <taxon>Dikarya</taxon>
        <taxon>Ascomycota</taxon>
        <taxon>Pezizomycotina</taxon>
        <taxon>Sordariomycetes</taxon>
        <taxon>Hypocreomycetidae</taxon>
        <taxon>Hypocreales</taxon>
        <taxon>Hypocreaceae</taxon>
        <taxon>Trichoderma</taxon>
    </lineage>
</organism>
<evidence type="ECO:0000313" key="2">
    <source>
        <dbReference type="EMBL" id="RFU76279.1"/>
    </source>
</evidence>
<feature type="region of interest" description="Disordered" evidence="1">
    <location>
        <begin position="234"/>
        <end position="265"/>
    </location>
</feature>
<dbReference type="Proteomes" id="UP000266272">
    <property type="component" value="Unassembled WGS sequence"/>
</dbReference>
<evidence type="ECO:0000313" key="3">
    <source>
        <dbReference type="Proteomes" id="UP000266272"/>
    </source>
</evidence>
<evidence type="ECO:0000256" key="1">
    <source>
        <dbReference type="SAM" id="MobiDB-lite"/>
    </source>
</evidence>
<dbReference type="AlphaFoldDB" id="A0A395NJR9"/>
<protein>
    <submittedName>
        <fullName evidence="2">Uncharacterized protein</fullName>
    </submittedName>
</protein>
<comment type="caution">
    <text evidence="2">The sequence shown here is derived from an EMBL/GenBank/DDBJ whole genome shotgun (WGS) entry which is preliminary data.</text>
</comment>
<sequence>MVGSPQGQRPGLWFLAVVDTMGAPNRLSVSCKPVPIHPPSREPKQQVGYSTGKDGPSGCRRAVPWPACLALDSSRGHSRRLAVLPPTLATAGLSTSASQSQRVPAGKSPQQNSAGVGPLVVSPTQFARRPRCNGSAACAPKTPVPCPARPHRNIQTLRFFGICGAHPGSVAQVLVAKDARYAQVPSTVPGGRETGRLEEEGEKRCERSAGKANLQGSVLAEQPGLRHRAARMRIDNAGQGRAEQSIDDSPSARRVEALRLASPGG</sequence>